<name>A0A4Z0GVR2_9BACL</name>
<reference evidence="4 5" key="1">
    <citation type="journal article" date="2015" name="Int. J. Syst. Evol. Microbiol.">
        <title>Sporolactobacillus shoreae sp. nov. and Sporolactobacillus spathodeae sp. nov., two spore-forming lactic acid bacteria isolated from tree barks in Thailand.</title>
        <authorList>
            <person name="Thamacharoensuk T."/>
            <person name="Kitahara M."/>
            <person name="Ohkuma M."/>
            <person name="Thongchul N."/>
            <person name="Tanasupawat S."/>
        </authorList>
    </citation>
    <scope>NUCLEOTIDE SEQUENCE [LARGE SCALE GENOMIC DNA]</scope>
    <source>
        <strain evidence="4 5">BK92</strain>
    </source>
</reference>
<dbReference type="GO" id="GO:0016020">
    <property type="term" value="C:membrane"/>
    <property type="evidence" value="ECO:0007669"/>
    <property type="project" value="TreeGrafter"/>
</dbReference>
<dbReference type="OrthoDB" id="2649545at2"/>
<dbReference type="PANTHER" id="PTHR10587:SF133">
    <property type="entry name" value="CHITIN DEACETYLASE 1-RELATED"/>
    <property type="match status" value="1"/>
</dbReference>
<evidence type="ECO:0000256" key="1">
    <source>
        <dbReference type="ARBA" id="ARBA00022723"/>
    </source>
</evidence>
<dbReference type="InterPro" id="IPR002509">
    <property type="entry name" value="NODB_dom"/>
</dbReference>
<dbReference type="InterPro" id="IPR011330">
    <property type="entry name" value="Glyco_hydro/deAcase_b/a-brl"/>
</dbReference>
<gene>
    <name evidence="4" type="ORF">E4665_01515</name>
</gene>
<comment type="caution">
    <text evidence="4">The sequence shown here is derived from an EMBL/GenBank/DDBJ whole genome shotgun (WGS) entry which is preliminary data.</text>
</comment>
<evidence type="ECO:0000259" key="3">
    <source>
        <dbReference type="PROSITE" id="PS51677"/>
    </source>
</evidence>
<evidence type="ECO:0000313" key="4">
    <source>
        <dbReference type="EMBL" id="TGB00382.1"/>
    </source>
</evidence>
<dbReference type="PROSITE" id="PS51677">
    <property type="entry name" value="NODB"/>
    <property type="match status" value="1"/>
</dbReference>
<dbReference type="Proteomes" id="UP000298347">
    <property type="component" value="Unassembled WGS sequence"/>
</dbReference>
<dbReference type="GO" id="GO:0005975">
    <property type="term" value="P:carbohydrate metabolic process"/>
    <property type="evidence" value="ECO:0007669"/>
    <property type="project" value="InterPro"/>
</dbReference>
<organism evidence="4 5">
    <name type="scientific">Sporolactobacillus shoreae</name>
    <dbReference type="NCBI Taxonomy" id="1465501"/>
    <lineage>
        <taxon>Bacteria</taxon>
        <taxon>Bacillati</taxon>
        <taxon>Bacillota</taxon>
        <taxon>Bacilli</taxon>
        <taxon>Bacillales</taxon>
        <taxon>Sporolactobacillaceae</taxon>
        <taxon>Sporolactobacillus</taxon>
    </lineage>
</organism>
<evidence type="ECO:0000256" key="2">
    <source>
        <dbReference type="ARBA" id="ARBA00022801"/>
    </source>
</evidence>
<dbReference type="AlphaFoldDB" id="A0A4Z0GVR2"/>
<dbReference type="PANTHER" id="PTHR10587">
    <property type="entry name" value="GLYCOSYL TRANSFERASE-RELATED"/>
    <property type="match status" value="1"/>
</dbReference>
<dbReference type="SUPFAM" id="SSF88713">
    <property type="entry name" value="Glycoside hydrolase/deacetylase"/>
    <property type="match status" value="1"/>
</dbReference>
<dbReference type="GO" id="GO:0046872">
    <property type="term" value="F:metal ion binding"/>
    <property type="evidence" value="ECO:0007669"/>
    <property type="project" value="UniProtKB-KW"/>
</dbReference>
<accession>A0A4Z0GVR2</accession>
<keyword evidence="5" id="KW-1185">Reference proteome</keyword>
<protein>
    <recommendedName>
        <fullName evidence="3">NodB homology domain-containing protein</fullName>
    </recommendedName>
</protein>
<dbReference type="GO" id="GO:0016810">
    <property type="term" value="F:hydrolase activity, acting on carbon-nitrogen (but not peptide) bonds"/>
    <property type="evidence" value="ECO:0007669"/>
    <property type="project" value="InterPro"/>
</dbReference>
<sequence>MLLQCVFGKTANAMIDRFDYDPKGNVVGEVSNHQKLVALTFDDGPHPVYTPQILDVLKQYHAKATFFLIGKCMLVYPYLVKCEVVEEYEMGNHTFSHISLTG</sequence>
<proteinExistence type="predicted"/>
<evidence type="ECO:0000313" key="5">
    <source>
        <dbReference type="Proteomes" id="UP000298347"/>
    </source>
</evidence>
<dbReference type="Gene3D" id="3.20.20.370">
    <property type="entry name" value="Glycoside hydrolase/deacetylase"/>
    <property type="match status" value="1"/>
</dbReference>
<dbReference type="Pfam" id="PF01522">
    <property type="entry name" value="Polysacc_deac_1"/>
    <property type="match status" value="1"/>
</dbReference>
<dbReference type="EMBL" id="SRJD01000001">
    <property type="protein sequence ID" value="TGB00382.1"/>
    <property type="molecule type" value="Genomic_DNA"/>
</dbReference>
<keyword evidence="2" id="KW-0378">Hydrolase</keyword>
<keyword evidence="1" id="KW-0479">Metal-binding</keyword>
<feature type="domain" description="NodB homology" evidence="3">
    <location>
        <begin position="35"/>
        <end position="102"/>
    </location>
</feature>
<dbReference type="InterPro" id="IPR050248">
    <property type="entry name" value="Polysacc_deacetylase_ArnD"/>
</dbReference>